<comment type="caution">
    <text evidence="1">The sequence shown here is derived from an EMBL/GenBank/DDBJ whole genome shotgun (WGS) entry which is preliminary data.</text>
</comment>
<proteinExistence type="predicted"/>
<accession>A0A6V8LY33</accession>
<gene>
    <name evidence="1" type="ORF">NNJEOMEG_02573</name>
</gene>
<sequence length="46" mass="5393">MVNSKLPHRVRPHHVYINFTGQFRVIPLLIQMKLDCSIHIGLHFVS</sequence>
<evidence type="ECO:0000313" key="1">
    <source>
        <dbReference type="EMBL" id="GFK94726.1"/>
    </source>
</evidence>
<reference evidence="1 2" key="1">
    <citation type="submission" date="2020-04" db="EMBL/GenBank/DDBJ databases">
        <authorList>
            <consortium name="Desulfovibrio sp. FSS-1 genome sequencing consortium"/>
            <person name="Shimoshige H."/>
            <person name="Kobayashi H."/>
            <person name="Maekawa T."/>
        </authorList>
    </citation>
    <scope>NUCLEOTIDE SEQUENCE [LARGE SCALE GENOMIC DNA]</scope>
    <source>
        <strain evidence="1 2">SIID29052-01</strain>
    </source>
</reference>
<evidence type="ECO:0000313" key="2">
    <source>
        <dbReference type="Proteomes" id="UP000494245"/>
    </source>
</evidence>
<dbReference type="Proteomes" id="UP000494245">
    <property type="component" value="Unassembled WGS sequence"/>
</dbReference>
<organism evidence="1 2">
    <name type="scientific">Fundidesulfovibrio magnetotacticus</name>
    <dbReference type="NCBI Taxonomy" id="2730080"/>
    <lineage>
        <taxon>Bacteria</taxon>
        <taxon>Pseudomonadati</taxon>
        <taxon>Thermodesulfobacteriota</taxon>
        <taxon>Desulfovibrionia</taxon>
        <taxon>Desulfovibrionales</taxon>
        <taxon>Desulfovibrionaceae</taxon>
        <taxon>Fundidesulfovibrio</taxon>
    </lineage>
</organism>
<dbReference type="EMBL" id="BLTE01000011">
    <property type="protein sequence ID" value="GFK94726.1"/>
    <property type="molecule type" value="Genomic_DNA"/>
</dbReference>
<protein>
    <submittedName>
        <fullName evidence="1">Uncharacterized protein</fullName>
    </submittedName>
</protein>
<reference evidence="1 2" key="2">
    <citation type="submission" date="2020-05" db="EMBL/GenBank/DDBJ databases">
        <title>Draft genome sequence of Desulfovibrio sp. strainFSS-1.</title>
        <authorList>
            <person name="Shimoshige H."/>
            <person name="Kobayashi H."/>
            <person name="Maekawa T."/>
        </authorList>
    </citation>
    <scope>NUCLEOTIDE SEQUENCE [LARGE SCALE GENOMIC DNA]</scope>
    <source>
        <strain evidence="1 2">SIID29052-01</strain>
    </source>
</reference>
<dbReference type="AlphaFoldDB" id="A0A6V8LY33"/>
<keyword evidence="2" id="KW-1185">Reference proteome</keyword>
<name>A0A6V8LY33_9BACT</name>